<name>A0A381RC22_9ZZZZ</name>
<feature type="domain" description="UDP-glucose/GDP-mannose dehydrogenase C-terminal" evidence="3">
    <location>
        <begin position="327"/>
        <end position="425"/>
    </location>
</feature>
<gene>
    <name evidence="4" type="ORF">METZ01_LOCUS42146</name>
</gene>
<keyword evidence="1" id="KW-0560">Oxidoreductase</keyword>
<organism evidence="4">
    <name type="scientific">marine metagenome</name>
    <dbReference type="NCBI Taxonomy" id="408172"/>
    <lineage>
        <taxon>unclassified sequences</taxon>
        <taxon>metagenomes</taxon>
        <taxon>ecological metagenomes</taxon>
    </lineage>
</organism>
<dbReference type="NCBIfam" id="TIGR03026">
    <property type="entry name" value="NDP-sugDHase"/>
    <property type="match status" value="1"/>
</dbReference>
<evidence type="ECO:0000259" key="3">
    <source>
        <dbReference type="SMART" id="SM00984"/>
    </source>
</evidence>
<reference evidence="4" key="1">
    <citation type="submission" date="2018-05" db="EMBL/GenBank/DDBJ databases">
        <authorList>
            <person name="Lanie J.A."/>
            <person name="Ng W.-L."/>
            <person name="Kazmierczak K.M."/>
            <person name="Andrzejewski T.M."/>
            <person name="Davidsen T.M."/>
            <person name="Wayne K.J."/>
            <person name="Tettelin H."/>
            <person name="Glass J.I."/>
            <person name="Rusch D."/>
            <person name="Podicherti R."/>
            <person name="Tsui H.-C.T."/>
            <person name="Winkler M.E."/>
        </authorList>
    </citation>
    <scope>NUCLEOTIDE SEQUENCE</scope>
</reference>
<dbReference type="GO" id="GO:0051287">
    <property type="term" value="F:NAD binding"/>
    <property type="evidence" value="ECO:0007669"/>
    <property type="project" value="InterPro"/>
</dbReference>
<dbReference type="InterPro" id="IPR008927">
    <property type="entry name" value="6-PGluconate_DH-like_C_sf"/>
</dbReference>
<dbReference type="EMBL" id="UINC01001814">
    <property type="protein sequence ID" value="SUZ89292.1"/>
    <property type="molecule type" value="Genomic_DNA"/>
</dbReference>
<dbReference type="Pfam" id="PF03721">
    <property type="entry name" value="UDPG_MGDP_dh_N"/>
    <property type="match status" value="1"/>
</dbReference>
<dbReference type="PANTHER" id="PTHR43491">
    <property type="entry name" value="UDP-N-ACETYL-D-MANNOSAMINE DEHYDROGENASE"/>
    <property type="match status" value="1"/>
</dbReference>
<dbReference type="SUPFAM" id="SSF52413">
    <property type="entry name" value="UDP-glucose/GDP-mannose dehydrogenase C-terminal domain"/>
    <property type="match status" value="1"/>
</dbReference>
<dbReference type="GO" id="GO:0016628">
    <property type="term" value="F:oxidoreductase activity, acting on the CH-CH group of donors, NAD or NADP as acceptor"/>
    <property type="evidence" value="ECO:0007669"/>
    <property type="project" value="InterPro"/>
</dbReference>
<keyword evidence="2" id="KW-0520">NAD</keyword>
<dbReference type="InterPro" id="IPR001732">
    <property type="entry name" value="UDP-Glc/GDP-Man_DH_N"/>
</dbReference>
<dbReference type="PIRSF" id="PIRSF000124">
    <property type="entry name" value="UDPglc_GDPman_dh"/>
    <property type="match status" value="1"/>
</dbReference>
<dbReference type="Gene3D" id="3.40.50.720">
    <property type="entry name" value="NAD(P)-binding Rossmann-like Domain"/>
    <property type="match status" value="2"/>
</dbReference>
<dbReference type="InterPro" id="IPR036291">
    <property type="entry name" value="NAD(P)-bd_dom_sf"/>
</dbReference>
<evidence type="ECO:0000313" key="4">
    <source>
        <dbReference type="EMBL" id="SUZ89292.1"/>
    </source>
</evidence>
<dbReference type="InterPro" id="IPR036220">
    <property type="entry name" value="UDP-Glc/GDP-Man_DH_C_sf"/>
</dbReference>
<proteinExistence type="predicted"/>
<dbReference type="InterPro" id="IPR017476">
    <property type="entry name" value="UDP-Glc/GDP-Man"/>
</dbReference>
<dbReference type="SUPFAM" id="SSF48179">
    <property type="entry name" value="6-phosphogluconate dehydrogenase C-terminal domain-like"/>
    <property type="match status" value="1"/>
</dbReference>
<evidence type="ECO:0000256" key="2">
    <source>
        <dbReference type="ARBA" id="ARBA00023027"/>
    </source>
</evidence>
<dbReference type="SMART" id="SM00984">
    <property type="entry name" value="UDPG_MGDP_dh_C"/>
    <property type="match status" value="1"/>
</dbReference>
<evidence type="ECO:0000256" key="1">
    <source>
        <dbReference type="ARBA" id="ARBA00023002"/>
    </source>
</evidence>
<dbReference type="Pfam" id="PF03720">
    <property type="entry name" value="UDPG_MGDP_dh_C"/>
    <property type="match status" value="1"/>
</dbReference>
<protein>
    <recommendedName>
        <fullName evidence="3">UDP-glucose/GDP-mannose dehydrogenase C-terminal domain-containing protein</fullName>
    </recommendedName>
</protein>
<dbReference type="InterPro" id="IPR014026">
    <property type="entry name" value="UDP-Glc/GDP-Man_DH_dimer"/>
</dbReference>
<sequence>MTLQKIKEKKAHIGIIGLGYVGLPLAIEFCKTGFQVTGLDIDQEKIDLLSQGKSYISHIPDENINHLIQGNKFKGSTDHSSVGQLDCILICVPTPLNKNREPDMSYVISTAQKMSPYIVKNQLIVLESTTFPGTTQEVLIPELELGSGLKANKDFYIAYSPEREDPNNKEYSIATTPKVIGSDDPKGLELANSMYSFIVNKTVLVSGTKIAEATKLTENVFRAVNIALVNELKVIYEKMGIDVWEVIEACSTKPFGFMPFYPGPGLGGHCIPIDPFYLTWKAREHGVTTRFIELAGEINTLMPEYVIQKIIFALNREGKSLKNSRILLFGLAYKKNVDDTRESVTFKIMELLEEKGALTDYNDPYIPQIKPTRKYKQFVGKKSVSLEKIDQYDLTAILTDHTSYDFKTIVDQSKVIVDTRNACGSIKSNKIVKA</sequence>
<dbReference type="GO" id="GO:0000271">
    <property type="term" value="P:polysaccharide biosynthetic process"/>
    <property type="evidence" value="ECO:0007669"/>
    <property type="project" value="InterPro"/>
</dbReference>
<dbReference type="InterPro" id="IPR014027">
    <property type="entry name" value="UDP-Glc/GDP-Man_DH_C"/>
</dbReference>
<dbReference type="InterPro" id="IPR028359">
    <property type="entry name" value="UDP_ManNAc/GlcNAc_DH"/>
</dbReference>
<dbReference type="AlphaFoldDB" id="A0A381RC22"/>
<dbReference type="PIRSF" id="PIRSF500136">
    <property type="entry name" value="UDP_ManNAc_DH"/>
    <property type="match status" value="1"/>
</dbReference>
<dbReference type="Pfam" id="PF00984">
    <property type="entry name" value="UDPG_MGDP_dh"/>
    <property type="match status" value="1"/>
</dbReference>
<dbReference type="GO" id="GO:0016616">
    <property type="term" value="F:oxidoreductase activity, acting on the CH-OH group of donors, NAD or NADP as acceptor"/>
    <property type="evidence" value="ECO:0007669"/>
    <property type="project" value="InterPro"/>
</dbReference>
<dbReference type="PANTHER" id="PTHR43491:SF1">
    <property type="entry name" value="UDP-N-ACETYL-D-MANNOSAMINE DEHYDROGENASE"/>
    <property type="match status" value="1"/>
</dbReference>
<dbReference type="SUPFAM" id="SSF51735">
    <property type="entry name" value="NAD(P)-binding Rossmann-fold domains"/>
    <property type="match status" value="1"/>
</dbReference>
<accession>A0A381RC22</accession>